<sequence length="98" mass="10599">MSSTKSYEWKILALGSDQQLGEEIKQHLHSLGYKNARVVLGGMGVRHRGGKALGRHVVSRSQGGSSLLAVHFPGNGLRVESTGVVPMKDRNYQTSKLG</sequence>
<proteinExistence type="predicted"/>
<dbReference type="EMBL" id="CAJNOQ010021769">
    <property type="protein sequence ID" value="CAF1491596.1"/>
    <property type="molecule type" value="Genomic_DNA"/>
</dbReference>
<protein>
    <submittedName>
        <fullName evidence="1">Uncharacterized protein</fullName>
    </submittedName>
</protein>
<gene>
    <name evidence="1" type="ORF">GPM918_LOCUS36282</name>
    <name evidence="2" type="ORF">SRO942_LOCUS37013</name>
</gene>
<organism evidence="1 3">
    <name type="scientific">Didymodactylos carnosus</name>
    <dbReference type="NCBI Taxonomy" id="1234261"/>
    <lineage>
        <taxon>Eukaryota</taxon>
        <taxon>Metazoa</taxon>
        <taxon>Spiralia</taxon>
        <taxon>Gnathifera</taxon>
        <taxon>Rotifera</taxon>
        <taxon>Eurotatoria</taxon>
        <taxon>Bdelloidea</taxon>
        <taxon>Philodinida</taxon>
        <taxon>Philodinidae</taxon>
        <taxon>Didymodactylos</taxon>
    </lineage>
</organism>
<dbReference type="EMBL" id="CAJOBC010087263">
    <property type="protein sequence ID" value="CAF4354629.1"/>
    <property type="molecule type" value="Genomic_DNA"/>
</dbReference>
<evidence type="ECO:0000313" key="1">
    <source>
        <dbReference type="EMBL" id="CAF1491596.1"/>
    </source>
</evidence>
<dbReference type="Proteomes" id="UP000681722">
    <property type="component" value="Unassembled WGS sequence"/>
</dbReference>
<reference evidence="1" key="1">
    <citation type="submission" date="2021-02" db="EMBL/GenBank/DDBJ databases">
        <authorList>
            <person name="Nowell W R."/>
        </authorList>
    </citation>
    <scope>NUCLEOTIDE SEQUENCE</scope>
</reference>
<name>A0A815SLC0_9BILA</name>
<comment type="caution">
    <text evidence="1">The sequence shown here is derived from an EMBL/GenBank/DDBJ whole genome shotgun (WGS) entry which is preliminary data.</text>
</comment>
<accession>A0A815SLC0</accession>
<dbReference type="AlphaFoldDB" id="A0A815SLC0"/>
<evidence type="ECO:0000313" key="2">
    <source>
        <dbReference type="EMBL" id="CAF4354629.1"/>
    </source>
</evidence>
<keyword evidence="3" id="KW-1185">Reference proteome</keyword>
<dbReference type="Proteomes" id="UP000663829">
    <property type="component" value="Unassembled WGS sequence"/>
</dbReference>
<evidence type="ECO:0000313" key="3">
    <source>
        <dbReference type="Proteomes" id="UP000663829"/>
    </source>
</evidence>